<keyword evidence="6" id="KW-1185">Reference proteome</keyword>
<feature type="compositionally biased region" description="Basic and acidic residues" evidence="4">
    <location>
        <begin position="460"/>
        <end position="476"/>
    </location>
</feature>
<reference evidence="7" key="1">
    <citation type="submission" date="2022-11" db="UniProtKB">
        <authorList>
            <consortium name="WormBaseParasite"/>
        </authorList>
    </citation>
    <scope>IDENTIFICATION</scope>
</reference>
<evidence type="ECO:0000313" key="6">
    <source>
        <dbReference type="Proteomes" id="UP000887563"/>
    </source>
</evidence>
<dbReference type="PANTHER" id="PTHR24198:SF165">
    <property type="entry name" value="ANKYRIN REPEAT-CONTAINING PROTEIN-RELATED"/>
    <property type="match status" value="1"/>
</dbReference>
<dbReference type="PANTHER" id="PTHR24198">
    <property type="entry name" value="ANKYRIN REPEAT AND PROTEIN KINASE DOMAIN-CONTAINING PROTEIN"/>
    <property type="match status" value="1"/>
</dbReference>
<dbReference type="SUPFAM" id="SSF48403">
    <property type="entry name" value="Ankyrin repeat"/>
    <property type="match status" value="2"/>
</dbReference>
<evidence type="ECO:0000256" key="2">
    <source>
        <dbReference type="ARBA" id="ARBA00023043"/>
    </source>
</evidence>
<dbReference type="InterPro" id="IPR036770">
    <property type="entry name" value="Ankyrin_rpt-contain_sf"/>
</dbReference>
<dbReference type="Pfam" id="PF25521">
    <property type="entry name" value="WHD_TANC1"/>
    <property type="match status" value="1"/>
</dbReference>
<evidence type="ECO:0000313" key="7">
    <source>
        <dbReference type="WBParaSite" id="Minc3s00529g13795"/>
    </source>
</evidence>
<dbReference type="SMART" id="SM00248">
    <property type="entry name" value="ANK"/>
    <property type="match status" value="9"/>
</dbReference>
<name>A0A914LHD4_MELIC</name>
<dbReference type="AlphaFoldDB" id="A0A914LHD4"/>
<dbReference type="Proteomes" id="UP000887563">
    <property type="component" value="Unplaced"/>
</dbReference>
<protein>
    <submittedName>
        <fullName evidence="7">ANK_REP_REGION domain-containing protein</fullName>
    </submittedName>
</protein>
<sequence length="960" mass="108501">MIRSNPTLHQLAIDPYSSLKYSSLDLLRKLILEPINQICSNENIKRIDDKNVKEDKSSRWHDSSSSIGSCYGSKCESTTDCPSTNPYHHQQQKEKIPQFILILVDGLDEANFHQTDGNESIASLLGRSINEWPENLRFVCTTSTNENSTKNDYLNIFGVDLKRKELENYFRVIQIDEYNSVEDAKIFVEMIMNLNPTLEKRLTSQFRRHSFFATVEDFPQSQQQIKDNDTNSNKILFSKFVINLVNRVHANFLSIHLTVDLLAEGRLSFASLSDDANLSQIYGLYFRHKFSSPANFSSNLSPILSVLIASLNPLSIEELVNILNISFDSINLENIESLTERIMSLWPLIGINPFNKQIVAMHSSLREWLLNDGNNTEYSIDIRNGHILIALWIVTTTRRNTPKASSEQIFELAHHLLKANPHKYAQPELVNSKIGIKMPWGRDAQIKWLKLATEEEGNEEINKNSESEENKEEKDKSSKLMENALLYRPNIFYTNSKISKLLLLAGANPNAHQWFNGESEPLLSAFTRAGNVEMIKLLLKFGADPNFGNPGPLLIALQHQNFKIIKILCNFGADPFNKLNSDGDSLLLYCSSSSSTFSFDNTEEIKLFKSTQSEGSANKSIAINEAFQAASERGFTSICSLFLEYDKNHENSILDTSGALSTACINSHSELIQLFLSRGIQPPQNGIISWKGRLALNCAVESGCLDLVVKILNNEGNSILNEQEGPEGFTPLITAAKQGRVGLVDLLVNRGASLDKTDNQGRSAIFHALEDGHFSTAGLLLEKGCNPCIADFNENTLLHILAKKPNRGLIGQLLEMGISLEGRNGKGLRPIEVAIQNAQLQAVDIFLRRGARLRSLTWQIAFETHPPLVLMLLRKLLEDAQFLLKRRRNIEAEHRFNYALQKFGEIEKFGEKYLKKENLNLNEGREEEEEEEKYWKDKEAEFNIIQDSYIAFNGSFEKKS</sequence>
<evidence type="ECO:0000259" key="5">
    <source>
        <dbReference type="Pfam" id="PF25521"/>
    </source>
</evidence>
<feature type="repeat" description="ANK" evidence="3">
    <location>
        <begin position="727"/>
        <end position="759"/>
    </location>
</feature>
<dbReference type="InterPro" id="IPR058056">
    <property type="entry name" value="WH_TANC1/2"/>
</dbReference>
<keyword evidence="2 3" id="KW-0040">ANK repeat</keyword>
<evidence type="ECO:0000256" key="4">
    <source>
        <dbReference type="SAM" id="MobiDB-lite"/>
    </source>
</evidence>
<evidence type="ECO:0000256" key="1">
    <source>
        <dbReference type="ARBA" id="ARBA00022737"/>
    </source>
</evidence>
<dbReference type="InterPro" id="IPR002110">
    <property type="entry name" value="Ankyrin_rpt"/>
</dbReference>
<feature type="region of interest" description="Disordered" evidence="4">
    <location>
        <begin position="457"/>
        <end position="476"/>
    </location>
</feature>
<proteinExistence type="predicted"/>
<dbReference type="PROSITE" id="PS50088">
    <property type="entry name" value="ANK_REPEAT"/>
    <property type="match status" value="1"/>
</dbReference>
<organism evidence="6 7">
    <name type="scientific">Meloidogyne incognita</name>
    <name type="common">Southern root-knot nematode worm</name>
    <name type="synonym">Oxyuris incognita</name>
    <dbReference type="NCBI Taxonomy" id="6306"/>
    <lineage>
        <taxon>Eukaryota</taxon>
        <taxon>Metazoa</taxon>
        <taxon>Ecdysozoa</taxon>
        <taxon>Nematoda</taxon>
        <taxon>Chromadorea</taxon>
        <taxon>Rhabditida</taxon>
        <taxon>Tylenchina</taxon>
        <taxon>Tylenchomorpha</taxon>
        <taxon>Tylenchoidea</taxon>
        <taxon>Meloidogynidae</taxon>
        <taxon>Meloidogyninae</taxon>
        <taxon>Meloidogyne</taxon>
        <taxon>Meloidogyne incognita group</taxon>
    </lineage>
</organism>
<dbReference type="Pfam" id="PF12796">
    <property type="entry name" value="Ank_2"/>
    <property type="match status" value="2"/>
</dbReference>
<dbReference type="PROSITE" id="PS50297">
    <property type="entry name" value="ANK_REP_REGION"/>
    <property type="match status" value="1"/>
</dbReference>
<accession>A0A914LHD4</accession>
<dbReference type="Gene3D" id="1.25.40.20">
    <property type="entry name" value="Ankyrin repeat-containing domain"/>
    <property type="match status" value="2"/>
</dbReference>
<dbReference type="WBParaSite" id="Minc3s00529g13795">
    <property type="protein sequence ID" value="Minc3s00529g13795"/>
    <property type="gene ID" value="Minc3s00529g13795"/>
</dbReference>
<feature type="domain" description="TANC1/2-like winged helix" evidence="5">
    <location>
        <begin position="289"/>
        <end position="454"/>
    </location>
</feature>
<evidence type="ECO:0000256" key="3">
    <source>
        <dbReference type="PROSITE-ProRule" id="PRU00023"/>
    </source>
</evidence>
<keyword evidence="1" id="KW-0677">Repeat</keyword>